<dbReference type="PANTHER" id="PTHR44196:SF1">
    <property type="entry name" value="DEHYDROGENASE_REDUCTASE SDR FAMILY MEMBER 7B"/>
    <property type="match status" value="1"/>
</dbReference>
<evidence type="ECO:0000313" key="3">
    <source>
        <dbReference type="EMBL" id="TFY80066.1"/>
    </source>
</evidence>
<dbReference type="GO" id="GO:0016491">
    <property type="term" value="F:oxidoreductase activity"/>
    <property type="evidence" value="ECO:0007669"/>
    <property type="project" value="UniProtKB-KW"/>
</dbReference>
<evidence type="ECO:0000256" key="2">
    <source>
        <dbReference type="ARBA" id="ARBA00023002"/>
    </source>
</evidence>
<comment type="caution">
    <text evidence="3">The sequence shown here is derived from an EMBL/GenBank/DDBJ whole genome shotgun (WGS) entry which is preliminary data.</text>
</comment>
<proteinExistence type="inferred from homology"/>
<gene>
    <name evidence="3" type="ORF">EWM64_g3943</name>
</gene>
<accession>A0A4Y9ZYU1</accession>
<reference evidence="3 4" key="1">
    <citation type="submission" date="2019-02" db="EMBL/GenBank/DDBJ databases">
        <title>Genome sequencing of the rare red list fungi Hericium alpestre (H. flagellum).</title>
        <authorList>
            <person name="Buettner E."/>
            <person name="Kellner H."/>
        </authorList>
    </citation>
    <scope>NUCLEOTIDE SEQUENCE [LARGE SCALE GENOMIC DNA]</scope>
    <source>
        <strain evidence="3 4">DSM 108284</strain>
    </source>
</reference>
<dbReference type="GO" id="GO:0016020">
    <property type="term" value="C:membrane"/>
    <property type="evidence" value="ECO:0007669"/>
    <property type="project" value="TreeGrafter"/>
</dbReference>
<dbReference type="InterPro" id="IPR002347">
    <property type="entry name" value="SDR_fam"/>
</dbReference>
<dbReference type="EMBL" id="SFCI01000396">
    <property type="protein sequence ID" value="TFY80066.1"/>
    <property type="molecule type" value="Genomic_DNA"/>
</dbReference>
<dbReference type="Pfam" id="PF00106">
    <property type="entry name" value="adh_short"/>
    <property type="match status" value="1"/>
</dbReference>
<keyword evidence="2" id="KW-0560">Oxidoreductase</keyword>
<protein>
    <recommendedName>
        <fullName evidence="5">NAD-P-binding protein</fullName>
    </recommendedName>
</protein>
<sequence>MAPPSEFVPVTERHDVYPAISPEPHFANKTFKGKVVFLAGASKGIGREIATFYAKAGASVTVTARQQKPLDELRTDILRQVPNAQVLTVSVDVTKIKDVEAAVKATVETFGKLDIALANAGAIGRGERLLAEEDPDEWWGVMEVNIRGVYNVAHTTLPHLVKTKGYFFATASLASQQRVPKFSSYQLSKHALNRLIELIALEYPDVKVFALHPGLVKTDLSLKNAERGGYLDWLVDTPQLAAATALYLSAGKADWLCGRFVMSTWDLEELERNWKSKILDEEALINRLAVPS</sequence>
<dbReference type="CDD" id="cd05233">
    <property type="entry name" value="SDR_c"/>
    <property type="match status" value="1"/>
</dbReference>
<comment type="similarity">
    <text evidence="1">Belongs to the short-chain dehydrogenases/reductases (SDR) family.</text>
</comment>
<dbReference type="Proteomes" id="UP000298061">
    <property type="component" value="Unassembled WGS sequence"/>
</dbReference>
<keyword evidence="4" id="KW-1185">Reference proteome</keyword>
<dbReference type="OrthoDB" id="1933717at2759"/>
<dbReference type="PRINTS" id="PR00081">
    <property type="entry name" value="GDHRDH"/>
</dbReference>
<organism evidence="3 4">
    <name type="scientific">Hericium alpestre</name>
    <dbReference type="NCBI Taxonomy" id="135208"/>
    <lineage>
        <taxon>Eukaryota</taxon>
        <taxon>Fungi</taxon>
        <taxon>Dikarya</taxon>
        <taxon>Basidiomycota</taxon>
        <taxon>Agaricomycotina</taxon>
        <taxon>Agaricomycetes</taxon>
        <taxon>Russulales</taxon>
        <taxon>Hericiaceae</taxon>
        <taxon>Hericium</taxon>
    </lineage>
</organism>
<evidence type="ECO:0000313" key="4">
    <source>
        <dbReference type="Proteomes" id="UP000298061"/>
    </source>
</evidence>
<dbReference type="STRING" id="135208.A0A4Y9ZYU1"/>
<evidence type="ECO:0000256" key="1">
    <source>
        <dbReference type="ARBA" id="ARBA00006484"/>
    </source>
</evidence>
<dbReference type="PANTHER" id="PTHR44196">
    <property type="entry name" value="DEHYDROGENASE/REDUCTASE SDR FAMILY MEMBER 7B"/>
    <property type="match status" value="1"/>
</dbReference>
<evidence type="ECO:0008006" key="5">
    <source>
        <dbReference type="Google" id="ProtNLM"/>
    </source>
</evidence>
<dbReference type="Gene3D" id="3.40.50.720">
    <property type="entry name" value="NAD(P)-binding Rossmann-like Domain"/>
    <property type="match status" value="1"/>
</dbReference>
<dbReference type="AlphaFoldDB" id="A0A4Y9ZYU1"/>
<dbReference type="SUPFAM" id="SSF51735">
    <property type="entry name" value="NAD(P)-binding Rossmann-fold domains"/>
    <property type="match status" value="1"/>
</dbReference>
<dbReference type="InterPro" id="IPR036291">
    <property type="entry name" value="NAD(P)-bd_dom_sf"/>
</dbReference>
<name>A0A4Y9ZYU1_9AGAM</name>